<proteinExistence type="predicted"/>
<evidence type="ECO:0000256" key="1">
    <source>
        <dbReference type="SAM" id="MobiDB-lite"/>
    </source>
</evidence>
<comment type="caution">
    <text evidence="2">The sequence shown here is derived from an EMBL/GenBank/DDBJ whole genome shotgun (WGS) entry which is preliminary data.</text>
</comment>
<dbReference type="EMBL" id="JAPNKE010000002">
    <property type="protein sequence ID" value="MCY1013531.1"/>
    <property type="molecule type" value="Genomic_DNA"/>
</dbReference>
<dbReference type="Proteomes" id="UP001150924">
    <property type="component" value="Unassembled WGS sequence"/>
</dbReference>
<reference evidence="2" key="1">
    <citation type="submission" date="2022-11" db="EMBL/GenBank/DDBJ databases">
        <title>Minimal conservation of predation-associated metabolite biosynthetic gene clusters underscores biosynthetic potential of Myxococcota including descriptions for ten novel species: Archangium lansinium sp. nov., Myxococcus landrumus sp. nov., Nannocystis bai.</title>
        <authorList>
            <person name="Ahearne A."/>
            <person name="Stevens C."/>
            <person name="Phillips K."/>
        </authorList>
    </citation>
    <scope>NUCLEOTIDE SEQUENCE</scope>
    <source>
        <strain evidence="2">Na p29</strain>
    </source>
</reference>
<evidence type="ECO:0000313" key="3">
    <source>
        <dbReference type="Proteomes" id="UP001150924"/>
    </source>
</evidence>
<protein>
    <submittedName>
        <fullName evidence="2">Uncharacterized protein</fullName>
    </submittedName>
</protein>
<accession>A0A9X3F0J7</accession>
<dbReference type="RefSeq" id="WP_267777551.1">
    <property type="nucleotide sequence ID" value="NZ_JAPNKE010000002.1"/>
</dbReference>
<dbReference type="AlphaFoldDB" id="A0A9X3F0J7"/>
<sequence length="110" mass="12045">MSAEEEEPYVRIPGTRPAIKNLEPGVYAHTVEATARIRGEDPAGKPLMVRDTRYFEISAGKLRIISSAEYTDAVERRDPGEMKQGQVASDSTVAAPARRSTELAGMDQQP</sequence>
<organism evidence="2 3">
    <name type="scientific">Nannocystis pusilla</name>
    <dbReference type="NCBI Taxonomy" id="889268"/>
    <lineage>
        <taxon>Bacteria</taxon>
        <taxon>Pseudomonadati</taxon>
        <taxon>Myxococcota</taxon>
        <taxon>Polyangia</taxon>
        <taxon>Nannocystales</taxon>
        <taxon>Nannocystaceae</taxon>
        <taxon>Nannocystis</taxon>
    </lineage>
</organism>
<keyword evidence="3" id="KW-1185">Reference proteome</keyword>
<gene>
    <name evidence="2" type="ORF">OV079_49995</name>
</gene>
<feature type="region of interest" description="Disordered" evidence="1">
    <location>
        <begin position="75"/>
        <end position="110"/>
    </location>
</feature>
<name>A0A9X3F0J7_9BACT</name>
<evidence type="ECO:0000313" key="2">
    <source>
        <dbReference type="EMBL" id="MCY1013531.1"/>
    </source>
</evidence>